<evidence type="ECO:0000256" key="2">
    <source>
        <dbReference type="ARBA" id="ARBA00022737"/>
    </source>
</evidence>
<sequence>MNVSSNRVFTIPFNPIVHGPSLMRPPNALSQSLLQFVVSCKGKDSTSSIFASVLETRGTHEPNLVFNALMNAYTDSGFISNAIQCFRLVRKHGFRILFHSCGYLLDRLMKSNSPAAAWAFYSEIFECGFPPNIYTFNILMHTLCREGKIKEAGLIFYEISKKD</sequence>
<feature type="repeat" description="PPR" evidence="3">
    <location>
        <begin position="132"/>
        <end position="163"/>
    </location>
</feature>
<dbReference type="PROSITE" id="PS51375">
    <property type="entry name" value="PPR"/>
    <property type="match status" value="1"/>
</dbReference>
<dbReference type="InterPro" id="IPR011990">
    <property type="entry name" value="TPR-like_helical_dom_sf"/>
</dbReference>
<evidence type="ECO:0000256" key="1">
    <source>
        <dbReference type="ARBA" id="ARBA00007626"/>
    </source>
</evidence>
<dbReference type="PANTHER" id="PTHR47941">
    <property type="entry name" value="PENTATRICOPEPTIDE REPEAT-CONTAINING PROTEIN 3, MITOCHONDRIAL"/>
    <property type="match status" value="1"/>
</dbReference>
<dbReference type="Proteomes" id="UP000607653">
    <property type="component" value="Unassembled WGS sequence"/>
</dbReference>
<reference evidence="4 5" key="1">
    <citation type="journal article" date="2020" name="Mol. Biol. Evol.">
        <title>Distinct Expression and Methylation Patterns for Genes with Different Fates following a Single Whole-Genome Duplication in Flowering Plants.</title>
        <authorList>
            <person name="Shi T."/>
            <person name="Rahmani R.S."/>
            <person name="Gugger P.F."/>
            <person name="Wang M."/>
            <person name="Li H."/>
            <person name="Zhang Y."/>
            <person name="Li Z."/>
            <person name="Wang Q."/>
            <person name="Van de Peer Y."/>
            <person name="Marchal K."/>
            <person name="Chen J."/>
        </authorList>
    </citation>
    <scope>NUCLEOTIDE SEQUENCE [LARGE SCALE GENOMIC DNA]</scope>
    <source>
        <tissue evidence="4">Leaf</tissue>
    </source>
</reference>
<proteinExistence type="inferred from homology"/>
<dbReference type="Pfam" id="PF13041">
    <property type="entry name" value="PPR_2"/>
    <property type="match status" value="1"/>
</dbReference>
<dbReference type="AlphaFoldDB" id="A0A822Z2Q4"/>
<evidence type="ECO:0000313" key="4">
    <source>
        <dbReference type="EMBL" id="DAD35778.1"/>
    </source>
</evidence>
<name>A0A822Z2Q4_NELNU</name>
<organism evidence="4 5">
    <name type="scientific">Nelumbo nucifera</name>
    <name type="common">Sacred lotus</name>
    <dbReference type="NCBI Taxonomy" id="4432"/>
    <lineage>
        <taxon>Eukaryota</taxon>
        <taxon>Viridiplantae</taxon>
        <taxon>Streptophyta</taxon>
        <taxon>Embryophyta</taxon>
        <taxon>Tracheophyta</taxon>
        <taxon>Spermatophyta</taxon>
        <taxon>Magnoliopsida</taxon>
        <taxon>Proteales</taxon>
        <taxon>Nelumbonaceae</taxon>
        <taxon>Nelumbo</taxon>
    </lineage>
</organism>
<dbReference type="NCBIfam" id="TIGR00756">
    <property type="entry name" value="PPR"/>
    <property type="match status" value="1"/>
</dbReference>
<dbReference type="Gene3D" id="1.25.40.10">
    <property type="entry name" value="Tetratricopeptide repeat domain"/>
    <property type="match status" value="1"/>
</dbReference>
<keyword evidence="5" id="KW-1185">Reference proteome</keyword>
<evidence type="ECO:0008006" key="6">
    <source>
        <dbReference type="Google" id="ProtNLM"/>
    </source>
</evidence>
<evidence type="ECO:0000256" key="3">
    <source>
        <dbReference type="PROSITE-ProRule" id="PRU00708"/>
    </source>
</evidence>
<gene>
    <name evidence="4" type="ORF">HUJ06_006418</name>
</gene>
<dbReference type="InterPro" id="IPR002885">
    <property type="entry name" value="PPR_rpt"/>
</dbReference>
<dbReference type="EMBL" id="DUZY01000004">
    <property type="protein sequence ID" value="DAD35778.1"/>
    <property type="molecule type" value="Genomic_DNA"/>
</dbReference>
<comment type="caution">
    <text evidence="4">The sequence shown here is derived from an EMBL/GenBank/DDBJ whole genome shotgun (WGS) entry which is preliminary data.</text>
</comment>
<evidence type="ECO:0000313" key="5">
    <source>
        <dbReference type="Proteomes" id="UP000607653"/>
    </source>
</evidence>
<keyword evidence="2" id="KW-0677">Repeat</keyword>
<protein>
    <recommendedName>
        <fullName evidence="6">Pentatricopeptide repeat-containing protein</fullName>
    </recommendedName>
</protein>
<comment type="similarity">
    <text evidence="1">Belongs to the PPR family. P subfamily.</text>
</comment>
<accession>A0A822Z2Q4</accession>
<dbReference type="Pfam" id="PF01535">
    <property type="entry name" value="PPR"/>
    <property type="match status" value="1"/>
</dbReference>